<dbReference type="Proteomes" id="UP001501586">
    <property type="component" value="Unassembled WGS sequence"/>
</dbReference>
<dbReference type="EMBL" id="BAABAZ010000001">
    <property type="protein sequence ID" value="GAA4282472.1"/>
    <property type="molecule type" value="Genomic_DNA"/>
</dbReference>
<feature type="compositionally biased region" description="Polar residues" evidence="1">
    <location>
        <begin position="59"/>
        <end position="71"/>
    </location>
</feature>
<reference evidence="3" key="1">
    <citation type="journal article" date="2019" name="Int. J. Syst. Evol. Microbiol.">
        <title>The Global Catalogue of Microorganisms (GCM) 10K type strain sequencing project: providing services to taxonomists for standard genome sequencing and annotation.</title>
        <authorList>
            <consortium name="The Broad Institute Genomics Platform"/>
            <consortium name="The Broad Institute Genome Sequencing Center for Infectious Disease"/>
            <person name="Wu L."/>
            <person name="Ma J."/>
        </authorList>
    </citation>
    <scope>NUCLEOTIDE SEQUENCE [LARGE SCALE GENOMIC DNA]</scope>
    <source>
        <strain evidence="3">JCM 17458</strain>
    </source>
</reference>
<dbReference type="RefSeq" id="WP_236866679.1">
    <property type="nucleotide sequence ID" value="NZ_BAABAZ010000001.1"/>
</dbReference>
<proteinExistence type="predicted"/>
<accession>A0ABP8EEQ0</accession>
<evidence type="ECO:0000313" key="2">
    <source>
        <dbReference type="EMBL" id="GAA4282472.1"/>
    </source>
</evidence>
<feature type="region of interest" description="Disordered" evidence="1">
    <location>
        <begin position="48"/>
        <end position="82"/>
    </location>
</feature>
<gene>
    <name evidence="2" type="ORF">GCM10022261_00030</name>
</gene>
<name>A0ABP8EEQ0_9MICO</name>
<evidence type="ECO:0000313" key="3">
    <source>
        <dbReference type="Proteomes" id="UP001501586"/>
    </source>
</evidence>
<evidence type="ECO:0000256" key="1">
    <source>
        <dbReference type="SAM" id="MobiDB-lite"/>
    </source>
</evidence>
<organism evidence="2 3">
    <name type="scientific">Brevibacterium daeguense</name>
    <dbReference type="NCBI Taxonomy" id="909936"/>
    <lineage>
        <taxon>Bacteria</taxon>
        <taxon>Bacillati</taxon>
        <taxon>Actinomycetota</taxon>
        <taxon>Actinomycetes</taxon>
        <taxon>Micrococcales</taxon>
        <taxon>Brevibacteriaceae</taxon>
        <taxon>Brevibacterium</taxon>
    </lineage>
</organism>
<sequence length="248" mass="25926">MRNTLRAKNPRRAQANAQAVRSSSARAGLTRRVMAAAAVAILATAGCSPASPQEVDPTVNPTASEPSNSQAPRDISAHFSSSFDPGTSTLRVTYDVHNTGTEAVVALNQLPAEARASLTPSDVSGDTVLVSTEDGVVQVAQRYFQPSGQGDAPGTPLVAGTLIAPGGTMRHQVTVASPVSAWAPPYPSGEWSRDGITRASQWQFCVGVVHGAPSDNPDFVTVPVGHYDQELLCSEPEQIPEGLVFTEP</sequence>
<comment type="caution">
    <text evidence="2">The sequence shown here is derived from an EMBL/GenBank/DDBJ whole genome shotgun (WGS) entry which is preliminary data.</text>
</comment>
<feature type="region of interest" description="Disordered" evidence="1">
    <location>
        <begin position="1"/>
        <end position="23"/>
    </location>
</feature>
<protein>
    <submittedName>
        <fullName evidence="2">Uncharacterized protein</fullName>
    </submittedName>
</protein>
<keyword evidence="3" id="KW-1185">Reference proteome</keyword>